<accession>A4JVM9</accession>
<evidence type="ECO:0000313" key="1">
    <source>
        <dbReference type="EMBL" id="ABO60332.1"/>
    </source>
</evidence>
<reference evidence="1 2" key="1">
    <citation type="submission" date="2007-03" db="EMBL/GenBank/DDBJ databases">
        <title>Complete sequence of plasmid pBVIE03 of Burkholderia vietnamiensis G4.</title>
        <authorList>
            <consortium name="US DOE Joint Genome Institute"/>
            <person name="Copeland A."/>
            <person name="Lucas S."/>
            <person name="Lapidus A."/>
            <person name="Barry K."/>
            <person name="Detter J.C."/>
            <person name="Glavina del Rio T."/>
            <person name="Hammon N."/>
            <person name="Israni S."/>
            <person name="Dalin E."/>
            <person name="Tice H."/>
            <person name="Pitluck S."/>
            <person name="Chain P."/>
            <person name="Malfatti S."/>
            <person name="Shin M."/>
            <person name="Vergez L."/>
            <person name="Schmutz J."/>
            <person name="Larimer F."/>
            <person name="Land M."/>
            <person name="Hauser L."/>
            <person name="Kyrpides N."/>
            <person name="Tiedje J."/>
            <person name="Richardson P."/>
        </authorList>
    </citation>
    <scope>NUCLEOTIDE SEQUENCE [LARGE SCALE GENOMIC DNA]</scope>
    <source>
        <strain evidence="2">G4 / LMG 22486</strain>
        <plasmid evidence="1 2">pBVIE03</plasmid>
    </source>
</reference>
<gene>
    <name evidence="1" type="ordered locus">Bcep1808_7455</name>
</gene>
<name>A4JVM9_BURVG</name>
<protein>
    <submittedName>
        <fullName evidence="1">Uncharacterized protein</fullName>
    </submittedName>
</protein>
<sequence length="151" mass="16844">MTIRLRTENTAMANTPQPARGEYDLAEYFRLKRPCKNCPFLKDGGIELAPGRMEDIVNHLYASDENSFQCHETVHSEKFGGTWDDETGDYHPSGKEAHCAGATAFLQKTGMSSKWMRIGYVTGALDFEQVRATMPAVIDSANNLSNPDQHD</sequence>
<dbReference type="HOGENOM" id="CLU_143397_0_0_4"/>
<dbReference type="Proteomes" id="UP000002287">
    <property type="component" value="Plasmid pBVIE03"/>
</dbReference>
<dbReference type="EMBL" id="CP000619">
    <property type="protein sequence ID" value="ABO60332.1"/>
    <property type="molecule type" value="Genomic_DNA"/>
</dbReference>
<geneLocation type="plasmid" evidence="1 2">
    <name>pBVIE03</name>
</geneLocation>
<keyword evidence="1" id="KW-0614">Plasmid</keyword>
<proteinExistence type="predicted"/>
<evidence type="ECO:0000313" key="2">
    <source>
        <dbReference type="Proteomes" id="UP000002287"/>
    </source>
</evidence>
<dbReference type="KEGG" id="bvi:Bcep1808_7455"/>
<dbReference type="AlphaFoldDB" id="A4JVM9"/>
<organism evidence="1 2">
    <name type="scientific">Burkholderia vietnamiensis (strain G4 / LMG 22486)</name>
    <name type="common">Burkholderia cepacia (strain R1808)</name>
    <dbReference type="NCBI Taxonomy" id="269482"/>
    <lineage>
        <taxon>Bacteria</taxon>
        <taxon>Pseudomonadati</taxon>
        <taxon>Pseudomonadota</taxon>
        <taxon>Betaproteobacteria</taxon>
        <taxon>Burkholderiales</taxon>
        <taxon>Burkholderiaceae</taxon>
        <taxon>Burkholderia</taxon>
        <taxon>Burkholderia cepacia complex</taxon>
    </lineage>
</organism>